<keyword evidence="6" id="KW-0684">Rhamnose metabolism</keyword>
<comment type="similarity">
    <text evidence="1">Belongs to the FGGY kinase family.</text>
</comment>
<accession>A0A0P9D9Q6</accession>
<keyword evidence="5" id="KW-0067">ATP-binding</keyword>
<keyword evidence="4 9" id="KW-0418">Kinase</keyword>
<dbReference type="CDD" id="cd07771">
    <property type="entry name" value="ASKHA_NBD_FGGY_RhaB-like"/>
    <property type="match status" value="1"/>
</dbReference>
<dbReference type="InterPro" id="IPR013449">
    <property type="entry name" value="Rhamnulokinase"/>
</dbReference>
<comment type="caution">
    <text evidence="9">The sequence shown here is derived from an EMBL/GenBank/DDBJ whole genome shotgun (WGS) entry which is preliminary data.</text>
</comment>
<feature type="domain" description="Carbohydrate kinase FGGY N-terminal" evidence="7">
    <location>
        <begin position="24"/>
        <end position="163"/>
    </location>
</feature>
<evidence type="ECO:0000313" key="9">
    <source>
        <dbReference type="EMBL" id="KPV49258.1"/>
    </source>
</evidence>
<dbReference type="Proteomes" id="UP000050509">
    <property type="component" value="Unassembled WGS sequence"/>
</dbReference>
<gene>
    <name evidence="9" type="ORF">SE17_33655</name>
</gene>
<dbReference type="InterPro" id="IPR018484">
    <property type="entry name" value="FGGY_N"/>
</dbReference>
<feature type="non-terminal residue" evidence="9">
    <location>
        <position position="420"/>
    </location>
</feature>
<dbReference type="SUPFAM" id="SSF53067">
    <property type="entry name" value="Actin-like ATPase domain"/>
    <property type="match status" value="2"/>
</dbReference>
<evidence type="ECO:0000256" key="5">
    <source>
        <dbReference type="ARBA" id="ARBA00022840"/>
    </source>
</evidence>
<evidence type="ECO:0000256" key="6">
    <source>
        <dbReference type="ARBA" id="ARBA00023308"/>
    </source>
</evidence>
<evidence type="ECO:0000256" key="2">
    <source>
        <dbReference type="ARBA" id="ARBA00022679"/>
    </source>
</evidence>
<feature type="domain" description="Carbohydrate kinase FGGY C-terminal" evidence="8">
    <location>
        <begin position="197"/>
        <end position="388"/>
    </location>
</feature>
<keyword evidence="3" id="KW-0547">Nucleotide-binding</keyword>
<evidence type="ECO:0000313" key="10">
    <source>
        <dbReference type="Proteomes" id="UP000050509"/>
    </source>
</evidence>
<proteinExistence type="inferred from homology"/>
<feature type="non-terminal residue" evidence="9">
    <location>
        <position position="1"/>
    </location>
</feature>
<protein>
    <submittedName>
        <fullName evidence="9">Carbohydrate kinase</fullName>
    </submittedName>
</protein>
<dbReference type="InterPro" id="IPR043129">
    <property type="entry name" value="ATPase_NBD"/>
</dbReference>
<dbReference type="GO" id="GO:0019301">
    <property type="term" value="P:rhamnose catabolic process"/>
    <property type="evidence" value="ECO:0007669"/>
    <property type="project" value="InterPro"/>
</dbReference>
<dbReference type="PATRIC" id="fig|186479.3.peg.3927"/>
<dbReference type="InterPro" id="IPR050406">
    <property type="entry name" value="FGGY_Carb_Kinase"/>
</dbReference>
<dbReference type="PANTHER" id="PTHR43095">
    <property type="entry name" value="SUGAR KINASE"/>
    <property type="match status" value="1"/>
</dbReference>
<reference evidence="9 10" key="1">
    <citation type="submission" date="2015-09" db="EMBL/GenBank/DDBJ databases">
        <title>Draft genome sequence of Kouleothrix aurantiaca JCM 19913.</title>
        <authorList>
            <person name="Hemp J."/>
        </authorList>
    </citation>
    <scope>NUCLEOTIDE SEQUENCE [LARGE SCALE GENOMIC DNA]</scope>
    <source>
        <strain evidence="9 10">COM-B</strain>
    </source>
</reference>
<dbReference type="Pfam" id="PF00370">
    <property type="entry name" value="FGGY_N"/>
    <property type="match status" value="1"/>
</dbReference>
<sequence>HWDFLRLWRDIQEGIGRGQALRPASLGVDTWGVDFALLDAQGELLGNPVHYRDRRTDGMMDWVFARVARAEVFAHTGIQFMPINTLYQLASLAARESPQLAAARTLLTAPDLLNYWLTGTAVCEFTNATTTQLYNPRAGGWATDLIGALGLPPAIFPALVLPGTRLGSYAGIPVIAPACHDTGSAVAAVPTSTPNYAYISSGTWSLVGLEVPAPIINEAALAANVTNEGGINGTFRLLKNVMGLWIIQQCRATWAAQGHNYSYADLVQLASAAPPLRHCFDPNDNRFLPPGDHPALIAAWCAERGQPAPADHGAVARCVFESLALAYRHVLETLDALAGHTTEVIHVVGGGSQNALLNQMTADATGLPVVAGPTEATVIGNALVQLIALGELGTIAEARALVARSADLQRYEPRNRAGWD</sequence>
<keyword evidence="10" id="KW-1185">Reference proteome</keyword>
<keyword evidence="2" id="KW-0808">Transferase</keyword>
<evidence type="ECO:0000256" key="3">
    <source>
        <dbReference type="ARBA" id="ARBA00022741"/>
    </source>
</evidence>
<dbReference type="GO" id="GO:0005524">
    <property type="term" value="F:ATP binding"/>
    <property type="evidence" value="ECO:0007669"/>
    <property type="project" value="UniProtKB-KW"/>
</dbReference>
<name>A0A0P9D9Q6_9CHLR</name>
<evidence type="ECO:0000259" key="7">
    <source>
        <dbReference type="Pfam" id="PF00370"/>
    </source>
</evidence>
<evidence type="ECO:0000256" key="1">
    <source>
        <dbReference type="ARBA" id="ARBA00009156"/>
    </source>
</evidence>
<organism evidence="9 10">
    <name type="scientific">Kouleothrix aurantiaca</name>
    <dbReference type="NCBI Taxonomy" id="186479"/>
    <lineage>
        <taxon>Bacteria</taxon>
        <taxon>Bacillati</taxon>
        <taxon>Chloroflexota</taxon>
        <taxon>Chloroflexia</taxon>
        <taxon>Chloroflexales</taxon>
        <taxon>Roseiflexineae</taxon>
        <taxon>Roseiflexaceae</taxon>
        <taxon>Kouleothrix</taxon>
    </lineage>
</organism>
<dbReference type="InterPro" id="IPR018485">
    <property type="entry name" value="FGGY_C"/>
</dbReference>
<dbReference type="Pfam" id="PF02782">
    <property type="entry name" value="FGGY_C"/>
    <property type="match status" value="1"/>
</dbReference>
<dbReference type="EMBL" id="LJCR01002090">
    <property type="protein sequence ID" value="KPV49258.1"/>
    <property type="molecule type" value="Genomic_DNA"/>
</dbReference>
<dbReference type="Gene3D" id="3.30.420.40">
    <property type="match status" value="2"/>
</dbReference>
<dbReference type="PANTHER" id="PTHR43095:SF5">
    <property type="entry name" value="XYLULOSE KINASE"/>
    <property type="match status" value="1"/>
</dbReference>
<evidence type="ECO:0000256" key="4">
    <source>
        <dbReference type="ARBA" id="ARBA00022777"/>
    </source>
</evidence>
<dbReference type="GO" id="GO:0008993">
    <property type="term" value="F:rhamnulokinase activity"/>
    <property type="evidence" value="ECO:0007669"/>
    <property type="project" value="InterPro"/>
</dbReference>
<dbReference type="AlphaFoldDB" id="A0A0P9D9Q6"/>
<evidence type="ECO:0000259" key="8">
    <source>
        <dbReference type="Pfam" id="PF02782"/>
    </source>
</evidence>